<evidence type="ECO:0000259" key="9">
    <source>
        <dbReference type="PROSITE" id="PS50240"/>
    </source>
</evidence>
<evidence type="ECO:0000313" key="11">
    <source>
        <dbReference type="Proteomes" id="UP000694700"/>
    </source>
</evidence>
<dbReference type="PROSITE" id="PS00135">
    <property type="entry name" value="TRYPSIN_SER"/>
    <property type="match status" value="1"/>
</dbReference>
<evidence type="ECO:0000256" key="5">
    <source>
        <dbReference type="ARBA" id="ARBA00022825"/>
    </source>
</evidence>
<dbReference type="PRINTS" id="PR00722">
    <property type="entry name" value="CHYMOTRYPSIN"/>
</dbReference>
<proteinExistence type="inferred from homology"/>
<sequence length="181" mass="19971">MICLSNRLDRLLVNLGKHNLQTNENTEQKIKVEKIIPFPKYNDSPKNNDIMLIKLKKPVTLNEYVKPIRLPEKCSSVGEKCLVSGWAGSASVLQCLNLPVLSEKTCKHAYGKTITENMFCAGFVKGGKDSCQGDSGGPVVCGGQLKGFVSFGRDCDKPDHPGVYADVCRYTEWMKSTIAKN</sequence>
<dbReference type="Gene3D" id="2.40.10.10">
    <property type="entry name" value="Trypsin-like serine proteases"/>
    <property type="match status" value="2"/>
</dbReference>
<organism evidence="10 11">
    <name type="scientific">Cyprinus carpio</name>
    <name type="common">Common carp</name>
    <dbReference type="NCBI Taxonomy" id="7962"/>
    <lineage>
        <taxon>Eukaryota</taxon>
        <taxon>Metazoa</taxon>
        <taxon>Chordata</taxon>
        <taxon>Craniata</taxon>
        <taxon>Vertebrata</taxon>
        <taxon>Euteleostomi</taxon>
        <taxon>Actinopterygii</taxon>
        <taxon>Neopterygii</taxon>
        <taxon>Teleostei</taxon>
        <taxon>Ostariophysi</taxon>
        <taxon>Cypriniformes</taxon>
        <taxon>Cyprinidae</taxon>
        <taxon>Cyprininae</taxon>
        <taxon>Cyprinus</taxon>
    </lineage>
</organism>
<evidence type="ECO:0000256" key="7">
    <source>
        <dbReference type="ARBA" id="ARBA00036320"/>
    </source>
</evidence>
<dbReference type="EC" id="3.4.21.4" evidence="8"/>
<dbReference type="PROSITE" id="PS50240">
    <property type="entry name" value="TRYPSIN_DOM"/>
    <property type="match status" value="1"/>
</dbReference>
<comment type="similarity">
    <text evidence="2">Belongs to the peptidase S1 family. Snake venom subfamily.</text>
</comment>
<dbReference type="GO" id="GO:0004252">
    <property type="term" value="F:serine-type endopeptidase activity"/>
    <property type="evidence" value="ECO:0007669"/>
    <property type="project" value="UniProtKB-EC"/>
</dbReference>
<dbReference type="InterPro" id="IPR043504">
    <property type="entry name" value="Peptidase_S1_PA_chymotrypsin"/>
</dbReference>
<reference evidence="10" key="1">
    <citation type="submission" date="2025-08" db="UniProtKB">
        <authorList>
            <consortium name="Ensembl"/>
        </authorList>
    </citation>
    <scope>IDENTIFICATION</scope>
</reference>
<dbReference type="CDD" id="cd00190">
    <property type="entry name" value="Tryp_SPc"/>
    <property type="match status" value="1"/>
</dbReference>
<comment type="subcellular location">
    <subcellularLocation>
        <location evidence="1">Secreted</location>
        <location evidence="1">Extracellular space</location>
    </subcellularLocation>
</comment>
<dbReference type="AlphaFoldDB" id="A0A8C1VNE3"/>
<protein>
    <recommendedName>
        <fullName evidence="8">trypsin</fullName>
        <ecNumber evidence="8">3.4.21.4</ecNumber>
    </recommendedName>
</protein>
<dbReference type="PANTHER" id="PTHR24264:SF7">
    <property type="entry name" value="TRYPSIN-2-LIKE"/>
    <property type="match status" value="1"/>
</dbReference>
<accession>A0A8C1VNE3</accession>
<dbReference type="InterPro" id="IPR001314">
    <property type="entry name" value="Peptidase_S1A"/>
</dbReference>
<keyword evidence="5" id="KW-0720">Serine protease</keyword>
<name>A0A8C1VNE3_CYPCA</name>
<dbReference type="GO" id="GO:0006508">
    <property type="term" value="P:proteolysis"/>
    <property type="evidence" value="ECO:0007669"/>
    <property type="project" value="UniProtKB-KW"/>
</dbReference>
<dbReference type="InterPro" id="IPR033116">
    <property type="entry name" value="TRYPSIN_SER"/>
</dbReference>
<evidence type="ECO:0000256" key="1">
    <source>
        <dbReference type="ARBA" id="ARBA00004239"/>
    </source>
</evidence>
<dbReference type="SUPFAM" id="SSF50494">
    <property type="entry name" value="Trypsin-like serine proteases"/>
    <property type="match status" value="1"/>
</dbReference>
<dbReference type="Pfam" id="PF00089">
    <property type="entry name" value="Trypsin"/>
    <property type="match status" value="1"/>
</dbReference>
<dbReference type="GO" id="GO:0005615">
    <property type="term" value="C:extracellular space"/>
    <property type="evidence" value="ECO:0007669"/>
    <property type="project" value="TreeGrafter"/>
</dbReference>
<evidence type="ECO:0000313" key="10">
    <source>
        <dbReference type="Ensembl" id="ENSCCRP00015052719.1"/>
    </source>
</evidence>
<keyword evidence="3" id="KW-0645">Protease</keyword>
<keyword evidence="6" id="KW-1015">Disulfide bond</keyword>
<evidence type="ECO:0000256" key="3">
    <source>
        <dbReference type="ARBA" id="ARBA00022670"/>
    </source>
</evidence>
<dbReference type="PANTHER" id="PTHR24264">
    <property type="entry name" value="TRYPSIN-RELATED"/>
    <property type="match status" value="1"/>
</dbReference>
<dbReference type="SMART" id="SM00020">
    <property type="entry name" value="Tryp_SPc"/>
    <property type="match status" value="1"/>
</dbReference>
<evidence type="ECO:0000256" key="4">
    <source>
        <dbReference type="ARBA" id="ARBA00022801"/>
    </source>
</evidence>
<evidence type="ECO:0000256" key="6">
    <source>
        <dbReference type="ARBA" id="ARBA00023157"/>
    </source>
</evidence>
<evidence type="ECO:0000256" key="8">
    <source>
        <dbReference type="ARBA" id="ARBA00038868"/>
    </source>
</evidence>
<dbReference type="Proteomes" id="UP000694700">
    <property type="component" value="Unplaced"/>
</dbReference>
<dbReference type="InterPro" id="IPR001254">
    <property type="entry name" value="Trypsin_dom"/>
</dbReference>
<keyword evidence="4" id="KW-0378">Hydrolase</keyword>
<dbReference type="FunFam" id="2.40.10.10:FF:000010">
    <property type="entry name" value="Kallikrein related peptidase 11"/>
    <property type="match status" value="1"/>
</dbReference>
<dbReference type="InterPro" id="IPR009003">
    <property type="entry name" value="Peptidase_S1_PA"/>
</dbReference>
<dbReference type="Ensembl" id="ENSCCRT00015054484.1">
    <property type="protein sequence ID" value="ENSCCRP00015052719.1"/>
    <property type="gene ID" value="ENSCCRG00015021780.1"/>
</dbReference>
<evidence type="ECO:0000256" key="2">
    <source>
        <dbReference type="ARBA" id="ARBA00009228"/>
    </source>
</evidence>
<feature type="domain" description="Peptidase S1" evidence="9">
    <location>
        <begin position="1"/>
        <end position="179"/>
    </location>
</feature>
<comment type="catalytic activity">
    <reaction evidence="7">
        <text>Preferential cleavage: Arg-|-Xaa, Lys-|-Xaa.</text>
        <dbReference type="EC" id="3.4.21.4"/>
    </reaction>
</comment>
<dbReference type="InterPro" id="IPR050127">
    <property type="entry name" value="Serine_Proteases_S1"/>
</dbReference>